<dbReference type="PANTHER" id="PTHR35317:SF23">
    <property type="entry name" value="OS04G0629600 PROTEIN"/>
    <property type="match status" value="1"/>
</dbReference>
<name>A0A540M989_MALBA</name>
<comment type="caution">
    <text evidence="1">The sequence shown here is derived from an EMBL/GenBank/DDBJ whole genome shotgun (WGS) entry which is preliminary data.</text>
</comment>
<organism evidence="1 2">
    <name type="scientific">Malus baccata</name>
    <name type="common">Siberian crab apple</name>
    <name type="synonym">Pyrus baccata</name>
    <dbReference type="NCBI Taxonomy" id="106549"/>
    <lineage>
        <taxon>Eukaryota</taxon>
        <taxon>Viridiplantae</taxon>
        <taxon>Streptophyta</taxon>
        <taxon>Embryophyta</taxon>
        <taxon>Tracheophyta</taxon>
        <taxon>Spermatophyta</taxon>
        <taxon>Magnoliopsida</taxon>
        <taxon>eudicotyledons</taxon>
        <taxon>Gunneridae</taxon>
        <taxon>Pentapetalae</taxon>
        <taxon>rosids</taxon>
        <taxon>fabids</taxon>
        <taxon>Rosales</taxon>
        <taxon>Rosaceae</taxon>
        <taxon>Amygdaloideae</taxon>
        <taxon>Maleae</taxon>
        <taxon>Malus</taxon>
    </lineage>
</organism>
<gene>
    <name evidence="1" type="ORF">C1H46_019112</name>
</gene>
<keyword evidence="2" id="KW-1185">Reference proteome</keyword>
<dbReference type="Pfam" id="PF14223">
    <property type="entry name" value="Retrotran_gag_2"/>
    <property type="match status" value="1"/>
</dbReference>
<evidence type="ECO:0008006" key="3">
    <source>
        <dbReference type="Google" id="ProtNLM"/>
    </source>
</evidence>
<evidence type="ECO:0000313" key="1">
    <source>
        <dbReference type="EMBL" id="TQD95320.1"/>
    </source>
</evidence>
<protein>
    <recommendedName>
        <fullName evidence="3">Reverse transcriptase Ty1/copia-type domain-containing protein</fullName>
    </recommendedName>
</protein>
<sequence length="166" mass="18778">MRANKITLSVLESGMTDTVRGGIKKHDLAVDYLKAIENKFKESEKAEISLYMSMLTTYKMDGNTSIRDHIMRMTDAAEKLNSMDVTIGEKQLVFMILQALPSKYSQLKVSYNTQDKTWTVDELIAQCVQEESRQKQERGKEVEAVNLVHTENKQTTGVSGDPELVV</sequence>
<dbReference type="EMBL" id="VIEB01000319">
    <property type="protein sequence ID" value="TQD95320.1"/>
    <property type="molecule type" value="Genomic_DNA"/>
</dbReference>
<evidence type="ECO:0000313" key="2">
    <source>
        <dbReference type="Proteomes" id="UP000315295"/>
    </source>
</evidence>
<dbReference type="Proteomes" id="UP000315295">
    <property type="component" value="Unassembled WGS sequence"/>
</dbReference>
<dbReference type="PANTHER" id="PTHR35317">
    <property type="entry name" value="OS04G0629600 PROTEIN"/>
    <property type="match status" value="1"/>
</dbReference>
<reference evidence="1 2" key="1">
    <citation type="journal article" date="2019" name="G3 (Bethesda)">
        <title>Sequencing of a Wild Apple (Malus baccata) Genome Unravels the Differences Between Cultivated and Wild Apple Species Regarding Disease Resistance and Cold Tolerance.</title>
        <authorList>
            <person name="Chen X."/>
        </authorList>
    </citation>
    <scope>NUCLEOTIDE SEQUENCE [LARGE SCALE GENOMIC DNA]</scope>
    <source>
        <strain evidence="2">cv. Shandingzi</strain>
        <tissue evidence="1">Leaves</tissue>
    </source>
</reference>
<proteinExistence type="predicted"/>
<dbReference type="AlphaFoldDB" id="A0A540M989"/>
<accession>A0A540M989</accession>